<accession>A0ABU9BE77</accession>
<dbReference type="InterPro" id="IPR001227">
    <property type="entry name" value="Ac_transferase_dom_sf"/>
</dbReference>
<feature type="region of interest" description="Disordered" evidence="1">
    <location>
        <begin position="171"/>
        <end position="230"/>
    </location>
</feature>
<dbReference type="InterPro" id="IPR050858">
    <property type="entry name" value="Mal-CoA-ACP_Trans/PKS_FabD"/>
</dbReference>
<feature type="region of interest" description="Disordered" evidence="1">
    <location>
        <begin position="75"/>
        <end position="106"/>
    </location>
</feature>
<feature type="compositionally biased region" description="Gly residues" evidence="1">
    <location>
        <begin position="78"/>
        <end position="87"/>
    </location>
</feature>
<evidence type="ECO:0000313" key="3">
    <source>
        <dbReference type="EMBL" id="MEK8027005.1"/>
    </source>
</evidence>
<dbReference type="SUPFAM" id="SSF52151">
    <property type="entry name" value="FabD/lysophospholipase-like"/>
    <property type="match status" value="1"/>
</dbReference>
<proteinExistence type="predicted"/>
<organism evidence="3 4">
    <name type="scientific">Pseudaquabacterium rugosum</name>
    <dbReference type="NCBI Taxonomy" id="2984194"/>
    <lineage>
        <taxon>Bacteria</taxon>
        <taxon>Pseudomonadati</taxon>
        <taxon>Pseudomonadota</taxon>
        <taxon>Betaproteobacteria</taxon>
        <taxon>Burkholderiales</taxon>
        <taxon>Sphaerotilaceae</taxon>
        <taxon>Pseudaquabacterium</taxon>
    </lineage>
</organism>
<dbReference type="PANTHER" id="PTHR42681">
    <property type="entry name" value="MALONYL-COA-ACYL CARRIER PROTEIN TRANSACYLASE, MITOCHONDRIAL"/>
    <property type="match status" value="1"/>
</dbReference>
<gene>
    <name evidence="3" type="ORF">AACH11_13625</name>
</gene>
<feature type="compositionally biased region" description="Low complexity" evidence="1">
    <location>
        <begin position="88"/>
        <end position="98"/>
    </location>
</feature>
<evidence type="ECO:0000313" key="4">
    <source>
        <dbReference type="Proteomes" id="UP001368500"/>
    </source>
</evidence>
<dbReference type="Proteomes" id="UP001368500">
    <property type="component" value="Unassembled WGS sequence"/>
</dbReference>
<dbReference type="InterPro" id="IPR014043">
    <property type="entry name" value="Acyl_transferase_dom"/>
</dbReference>
<dbReference type="Gene3D" id="3.40.366.10">
    <property type="entry name" value="Malonyl-Coenzyme A Acyl Carrier Protein, domain 2"/>
    <property type="match status" value="2"/>
</dbReference>
<protein>
    <recommendedName>
        <fullName evidence="2">Malonyl-CoA:ACP transacylase (MAT) domain-containing protein</fullName>
    </recommendedName>
</protein>
<comment type="caution">
    <text evidence="3">The sequence shown here is derived from an EMBL/GenBank/DDBJ whole genome shotgun (WGS) entry which is preliminary data.</text>
</comment>
<evidence type="ECO:0000259" key="2">
    <source>
        <dbReference type="SMART" id="SM00827"/>
    </source>
</evidence>
<reference evidence="3 4" key="1">
    <citation type="submission" date="2024-04" db="EMBL/GenBank/DDBJ databases">
        <title>Novel species of the genus Ideonella isolated from streams.</title>
        <authorList>
            <person name="Lu H."/>
        </authorList>
    </citation>
    <scope>NUCLEOTIDE SEQUENCE [LARGE SCALE GENOMIC DNA]</scope>
    <source>
        <strain evidence="3 4">BYS139W</strain>
    </source>
</reference>
<dbReference type="EMBL" id="JBBUTF010000012">
    <property type="protein sequence ID" value="MEK8027005.1"/>
    <property type="molecule type" value="Genomic_DNA"/>
</dbReference>
<sequence length="398" mass="40544">MSLALLCPGQGTLGPEVLPWLDEAPGLLPTGWRAMLAERQHAGTGPWPNAQAQALVVGLTLAAWQALQDVQDLQGGAEAQGGPGAQGAPGSTGPAATADPRHASPADLRPTVVVGYSVGELAAAAIAGACSPATALALAGLRAAAMDAARGVQAQGLLAVHGSLPTDGLKAGLNDDVRHGANDGQAAARPSHIAPGPAGSTGSASGAEPDPPHAAAPPLALTDTDTNTGAPTGLHPAIHLAADRCVYGGPAALLDALAARLEANGIRHTRLAIDIASHTPWMAPAVAPWRAALEVALADGRLQRPRRTLLTHADIATPRSAPALADALARQLVQPIDWPACMDAIAERGVRAVLELGPGRTLSTLWRERHPHIPARSADEFRSATAVRAWVHQALRTD</sequence>
<keyword evidence="4" id="KW-1185">Reference proteome</keyword>
<dbReference type="PANTHER" id="PTHR42681:SF6">
    <property type="entry name" value="BLL0263 PROTEIN"/>
    <property type="match status" value="1"/>
</dbReference>
<dbReference type="SMART" id="SM00827">
    <property type="entry name" value="PKS_AT"/>
    <property type="match status" value="1"/>
</dbReference>
<evidence type="ECO:0000256" key="1">
    <source>
        <dbReference type="SAM" id="MobiDB-lite"/>
    </source>
</evidence>
<feature type="compositionally biased region" description="Low complexity" evidence="1">
    <location>
        <begin position="194"/>
        <end position="208"/>
    </location>
</feature>
<feature type="domain" description="Malonyl-CoA:ACP transacylase (MAT)" evidence="2">
    <location>
        <begin position="57"/>
        <end position="397"/>
    </location>
</feature>
<dbReference type="RefSeq" id="WP_341374789.1">
    <property type="nucleotide sequence ID" value="NZ_JBBUTF010000012.1"/>
</dbReference>
<feature type="compositionally biased region" description="Low complexity" evidence="1">
    <location>
        <begin position="216"/>
        <end position="226"/>
    </location>
</feature>
<name>A0ABU9BE77_9BURK</name>
<dbReference type="InterPro" id="IPR016035">
    <property type="entry name" value="Acyl_Trfase/lysoPLipase"/>
</dbReference>